<dbReference type="RefSeq" id="WP_005962484.1">
    <property type="nucleotide sequence ID" value="NZ_CP040505.1"/>
</dbReference>
<evidence type="ECO:0000256" key="4">
    <source>
        <dbReference type="ARBA" id="ARBA00022989"/>
    </source>
</evidence>
<feature type="region of interest" description="Disordered" evidence="7">
    <location>
        <begin position="70"/>
        <end position="135"/>
    </location>
</feature>
<dbReference type="HOGENOM" id="CLU_682953_0_0_11"/>
<comment type="caution">
    <text evidence="11">The sequence shown here is derived from an EMBL/GenBank/DDBJ whole genome shotgun (WGS) entry which is preliminary data.</text>
</comment>
<feature type="transmembrane region" description="Helical" evidence="8">
    <location>
        <begin position="352"/>
        <end position="376"/>
    </location>
</feature>
<evidence type="ECO:0008006" key="13">
    <source>
        <dbReference type="Google" id="ProtNLM"/>
    </source>
</evidence>
<evidence type="ECO:0000256" key="8">
    <source>
        <dbReference type="SAM" id="Phobius"/>
    </source>
</evidence>
<accession>N6XBC9</accession>
<evidence type="ECO:0000256" key="1">
    <source>
        <dbReference type="ARBA" id="ARBA00004651"/>
    </source>
</evidence>
<feature type="domain" description="ABC3 transporter permease C-terminal" evidence="9">
    <location>
        <begin position="355"/>
        <end position="472"/>
    </location>
</feature>
<reference evidence="11 12" key="1">
    <citation type="submission" date="2013-03" db="EMBL/GenBank/DDBJ databases">
        <title>Reference genome for the Human Microbiome Project.</title>
        <authorList>
            <person name="Aqrawi P."/>
            <person name="Ayvaz T."/>
            <person name="Bess C."/>
            <person name="Blankenburg K."/>
            <person name="Coyle M."/>
            <person name="Deng J."/>
            <person name="Forbes L."/>
            <person name="Fowler G."/>
            <person name="Francisco L."/>
            <person name="Fu Q."/>
            <person name="Gibbs R."/>
            <person name="Gross S."/>
            <person name="Gubbala S."/>
            <person name="Hale W."/>
            <person name="Hemphill L."/>
            <person name="Highlander S."/>
            <person name="Hirani K."/>
            <person name="Jackson L."/>
            <person name="Jakkamsetti A."/>
            <person name="Javaid M."/>
            <person name="Jayaseelan J.C."/>
            <person name="Jiang H."/>
            <person name="Joshi V."/>
            <person name="Korchina V."/>
            <person name="Kovar C."/>
            <person name="Lara F."/>
            <person name="Lee S."/>
            <person name="Liu Y."/>
            <person name="Mata R."/>
            <person name="Mathew T."/>
            <person name="Munidasa M."/>
            <person name="Muzny D."/>
            <person name="Nazareth L."/>
            <person name="Ngo R."/>
            <person name="Nguyen L."/>
            <person name="Nguyen N."/>
            <person name="Okwuonu G."/>
            <person name="Ongeri F."/>
            <person name="Palculict T."/>
            <person name="Patil S."/>
            <person name="Petrosino J."/>
            <person name="Pham C."/>
            <person name="Pham P."/>
            <person name="Pu L.-L."/>
            <person name="Qin X."/>
            <person name="Qu J."/>
            <person name="Reid J."/>
            <person name="Ross M."/>
            <person name="Ruth R."/>
            <person name="Saada N."/>
            <person name="San Lucas F."/>
            <person name="Santibanez J."/>
            <person name="Shang Y."/>
            <person name="Simmons D."/>
            <person name="Song X.-Z."/>
            <person name="Tang L.-Y."/>
            <person name="Thornton R."/>
            <person name="Warren J."/>
            <person name="Weissenberger G."/>
            <person name="Wilczek-Boney K."/>
            <person name="Worley K."/>
            <person name="Youmans B."/>
            <person name="Zhang J."/>
            <person name="Zhang L."/>
            <person name="Zhao Z."/>
            <person name="Zhou C."/>
            <person name="Zhu D."/>
            <person name="Zhu Y."/>
        </authorList>
    </citation>
    <scope>NUCLEOTIDE SEQUENCE [LARGE SCALE GENOMIC DNA]</scope>
    <source>
        <strain evidence="11 12">F0333</strain>
    </source>
</reference>
<organism evidence="11 12">
    <name type="scientific">Schaalia cardiffensis F0333</name>
    <dbReference type="NCBI Taxonomy" id="888050"/>
    <lineage>
        <taxon>Bacteria</taxon>
        <taxon>Bacillati</taxon>
        <taxon>Actinomycetota</taxon>
        <taxon>Actinomycetes</taxon>
        <taxon>Actinomycetales</taxon>
        <taxon>Actinomycetaceae</taxon>
        <taxon>Schaalia</taxon>
    </lineage>
</organism>
<feature type="compositionally biased region" description="Low complexity" evidence="7">
    <location>
        <begin position="107"/>
        <end position="120"/>
    </location>
</feature>
<dbReference type="InterPro" id="IPR050250">
    <property type="entry name" value="Macrolide_Exporter_MacB"/>
</dbReference>
<evidence type="ECO:0000256" key="3">
    <source>
        <dbReference type="ARBA" id="ARBA00022692"/>
    </source>
</evidence>
<proteinExistence type="inferred from homology"/>
<keyword evidence="4 8" id="KW-1133">Transmembrane helix</keyword>
<protein>
    <recommendedName>
        <fullName evidence="13">ABC superfamily ATP binding cassette transporter, membrane protein</fullName>
    </recommendedName>
</protein>
<evidence type="ECO:0000256" key="7">
    <source>
        <dbReference type="SAM" id="MobiDB-lite"/>
    </source>
</evidence>
<keyword evidence="3 8" id="KW-0812">Transmembrane</keyword>
<dbReference type="Pfam" id="PF12704">
    <property type="entry name" value="MacB_PCD"/>
    <property type="match status" value="1"/>
</dbReference>
<dbReference type="InterPro" id="IPR025857">
    <property type="entry name" value="MacB_PCD"/>
</dbReference>
<keyword evidence="12" id="KW-1185">Reference proteome</keyword>
<evidence type="ECO:0000313" key="11">
    <source>
        <dbReference type="EMBL" id="ENO18498.1"/>
    </source>
</evidence>
<gene>
    <name evidence="11" type="ORF">HMPREF9004_0755</name>
</gene>
<feature type="transmembrane region" description="Helical" evidence="8">
    <location>
        <begin position="446"/>
        <end position="469"/>
    </location>
</feature>
<keyword evidence="5 8" id="KW-0472">Membrane</keyword>
<dbReference type="OrthoDB" id="3510103at2"/>
<comment type="subcellular location">
    <subcellularLocation>
        <location evidence="1">Cell membrane</location>
        <topology evidence="1">Multi-pass membrane protein</topology>
    </subcellularLocation>
</comment>
<dbReference type="STRING" id="888050.HMPREF9004_0755"/>
<feature type="domain" description="MacB-like periplasmic core" evidence="10">
    <location>
        <begin position="26"/>
        <end position="285"/>
    </location>
</feature>
<evidence type="ECO:0000256" key="5">
    <source>
        <dbReference type="ARBA" id="ARBA00023136"/>
    </source>
</evidence>
<evidence type="ECO:0000256" key="6">
    <source>
        <dbReference type="ARBA" id="ARBA00038076"/>
    </source>
</evidence>
<evidence type="ECO:0000256" key="2">
    <source>
        <dbReference type="ARBA" id="ARBA00022475"/>
    </source>
</evidence>
<dbReference type="GO" id="GO:0022857">
    <property type="term" value="F:transmembrane transporter activity"/>
    <property type="evidence" value="ECO:0007669"/>
    <property type="project" value="TreeGrafter"/>
</dbReference>
<dbReference type="Proteomes" id="UP000013015">
    <property type="component" value="Unassembled WGS sequence"/>
</dbReference>
<dbReference type="PANTHER" id="PTHR30572:SF4">
    <property type="entry name" value="ABC TRANSPORTER PERMEASE YTRF"/>
    <property type="match status" value="1"/>
</dbReference>
<dbReference type="GO" id="GO:0005886">
    <property type="term" value="C:plasma membrane"/>
    <property type="evidence" value="ECO:0007669"/>
    <property type="project" value="UniProtKB-SubCell"/>
</dbReference>
<dbReference type="EMBL" id="AQHZ01000013">
    <property type="protein sequence ID" value="ENO18498.1"/>
    <property type="molecule type" value="Genomic_DNA"/>
</dbReference>
<dbReference type="PANTHER" id="PTHR30572">
    <property type="entry name" value="MEMBRANE COMPONENT OF TRANSPORTER-RELATED"/>
    <property type="match status" value="1"/>
</dbReference>
<keyword evidence="2" id="KW-1003">Cell membrane</keyword>
<dbReference type="AlphaFoldDB" id="N6XBC9"/>
<evidence type="ECO:0000259" key="9">
    <source>
        <dbReference type="Pfam" id="PF02687"/>
    </source>
</evidence>
<feature type="transmembrane region" description="Helical" evidence="8">
    <location>
        <begin position="25"/>
        <end position="46"/>
    </location>
</feature>
<dbReference type="InterPro" id="IPR003838">
    <property type="entry name" value="ABC3_permease_C"/>
</dbReference>
<evidence type="ECO:0000313" key="12">
    <source>
        <dbReference type="Proteomes" id="UP000013015"/>
    </source>
</evidence>
<name>N6XBC9_9ACTO</name>
<comment type="similarity">
    <text evidence="6">Belongs to the ABC-4 integral membrane protein family.</text>
</comment>
<sequence>MMSPEQILGPIVEAWGEVKAQKARVILSLVGVVAAVAAMSTVIALGDLVLQASREMIDAEMGRSVTLHVSASKVSEDEGEGTEVSVSEHNYGGSGSSNPMNAASPDPQGQGQNPQGQGQNEGANVSPGGISDPMGEAMETLASRFEIPYWSRFEKGYVSFEEVWKAEETGQFRGYPTIKNRLEGNGEIGVYAVDPSYSTIFRLQPSHGRWIEEGDADQRLVPVVINSILWNSLGRAPIEDPIILTSDDEAKTRYRVVGVIDASSQWDEAKMYVDYRAWQFVKLGGPNSSGTGSSARPSVEMLVWSGEEQAEQAREVLPDALAAILGKGWKGSVYGGEKVETGESALQTAQTVVMIVGGIVILLGALGLLNVAIVTVRQRIREIGIRRAMGASAKRVFFAVFMESVVATFVAGVIGVGLAIVIVRFLPLESLDIVLQGKPAFPVNAAISGVAISTAIGALCGIIPAFAAVRVKPIDAIRY</sequence>
<feature type="transmembrane region" description="Helical" evidence="8">
    <location>
        <begin position="396"/>
        <end position="426"/>
    </location>
</feature>
<evidence type="ECO:0000259" key="10">
    <source>
        <dbReference type="Pfam" id="PF12704"/>
    </source>
</evidence>
<dbReference type="Pfam" id="PF02687">
    <property type="entry name" value="FtsX"/>
    <property type="match status" value="1"/>
</dbReference>
<dbReference type="eggNOG" id="COG0577">
    <property type="taxonomic scope" value="Bacteria"/>
</dbReference>
<dbReference type="PATRIC" id="fig|888050.3.peg.721"/>